<evidence type="ECO:0000313" key="2">
    <source>
        <dbReference type="Proteomes" id="UP000290365"/>
    </source>
</evidence>
<reference evidence="1 2" key="1">
    <citation type="submission" date="2019-01" db="EMBL/GenBank/DDBJ databases">
        <title>Ktedonosporobacter rubrisoli SCAWS-G2.</title>
        <authorList>
            <person name="Huang Y."/>
            <person name="Yan B."/>
        </authorList>
    </citation>
    <scope>NUCLEOTIDE SEQUENCE [LARGE SCALE GENOMIC DNA]</scope>
    <source>
        <strain evidence="1 2">SCAWS-G2</strain>
    </source>
</reference>
<dbReference type="EMBL" id="CP035758">
    <property type="protein sequence ID" value="QBD81750.1"/>
    <property type="molecule type" value="Genomic_DNA"/>
</dbReference>
<dbReference type="RefSeq" id="WP_129892811.1">
    <property type="nucleotide sequence ID" value="NZ_CP035758.1"/>
</dbReference>
<proteinExistence type="predicted"/>
<name>A0A4P6K223_KTERU</name>
<gene>
    <name evidence="1" type="ORF">EPA93_39575</name>
</gene>
<protein>
    <submittedName>
        <fullName evidence="1">Uncharacterized protein</fullName>
    </submittedName>
</protein>
<evidence type="ECO:0000313" key="1">
    <source>
        <dbReference type="EMBL" id="QBD81750.1"/>
    </source>
</evidence>
<keyword evidence="2" id="KW-1185">Reference proteome</keyword>
<sequence length="396" mass="44041">MKNSLYMLWFEGICPDRLQKVPSLVHLCKYGVDLRLTPFPLLEAGQCYYQLLTGTGAGKFGRFDAVYPELYRACPSTELPEGAVGRLLPDILHTYKLATLSLHADNVRMLDALQDQALDFALLRVRAADLSDDELDMYVERCLELVAPSGHLLVLTDVWSPAPHAFVNLNDFLAEIGLLEVGKPRTTESIAWPETLAYSLGNGQLWINLRGREKQGTVNAGQEYQDVCSALIREICDNWLDPRTQKPVVEKVLRKDEIFIGDYLFKAPDLIVIYKPGYAASARAQALDFDGASVLAQSEPEEQTACEPYARLIGSGPALVSSFAAEARLVDILPSALYMLDQAIPRRIDGSIISSMFTLAYLQQTAVRYIDDEANMLSDEEEGLIVDRLRDLGYLG</sequence>
<dbReference type="Proteomes" id="UP000290365">
    <property type="component" value="Chromosome"/>
</dbReference>
<dbReference type="KEGG" id="kbs:EPA93_39575"/>
<organism evidence="1 2">
    <name type="scientific">Ktedonosporobacter rubrisoli</name>
    <dbReference type="NCBI Taxonomy" id="2509675"/>
    <lineage>
        <taxon>Bacteria</taxon>
        <taxon>Bacillati</taxon>
        <taxon>Chloroflexota</taxon>
        <taxon>Ktedonobacteria</taxon>
        <taxon>Ktedonobacterales</taxon>
        <taxon>Ktedonosporobacteraceae</taxon>
        <taxon>Ktedonosporobacter</taxon>
    </lineage>
</organism>
<dbReference type="AlphaFoldDB" id="A0A4P6K223"/>
<dbReference type="OrthoDB" id="9779418at2"/>
<accession>A0A4P6K223</accession>